<organism evidence="12 13">
    <name type="scientific">Populus euphratica</name>
    <name type="common">Euphrates poplar</name>
    <dbReference type="NCBI Taxonomy" id="75702"/>
    <lineage>
        <taxon>Eukaryota</taxon>
        <taxon>Viridiplantae</taxon>
        <taxon>Streptophyta</taxon>
        <taxon>Embryophyta</taxon>
        <taxon>Tracheophyta</taxon>
        <taxon>Spermatophyta</taxon>
        <taxon>Magnoliopsida</taxon>
        <taxon>eudicotyledons</taxon>
        <taxon>Gunneridae</taxon>
        <taxon>Pentapetalae</taxon>
        <taxon>rosids</taxon>
        <taxon>fabids</taxon>
        <taxon>Malpighiales</taxon>
        <taxon>Salicaceae</taxon>
        <taxon>Saliceae</taxon>
        <taxon>Populus</taxon>
    </lineage>
</organism>
<dbReference type="InterPro" id="IPR002213">
    <property type="entry name" value="UDP_glucos_trans"/>
</dbReference>
<dbReference type="PANTHER" id="PTHR11926">
    <property type="entry name" value="GLUCOSYL/GLUCURONOSYL TRANSFERASES"/>
    <property type="match status" value="1"/>
</dbReference>
<dbReference type="Proteomes" id="UP000694918">
    <property type="component" value="Unplaced"/>
</dbReference>
<gene>
    <name evidence="13" type="primary">LOC105124671</name>
</gene>
<feature type="domain" description="Glycosyltransferase N-terminal" evidence="11">
    <location>
        <begin position="11"/>
        <end position="135"/>
    </location>
</feature>
<dbReference type="GO" id="GO:0006952">
    <property type="term" value="P:defense response"/>
    <property type="evidence" value="ECO:0007669"/>
    <property type="project" value="UniProtKB-KW"/>
</dbReference>
<keyword evidence="4 9" id="KW-0808">Transferase</keyword>
<keyword evidence="5" id="KW-0611">Plant defense</keyword>
<evidence type="ECO:0000256" key="3">
    <source>
        <dbReference type="ARBA" id="ARBA00022676"/>
    </source>
</evidence>
<dbReference type="PANTHER" id="PTHR11926:SF1099">
    <property type="entry name" value="ANTHOCYANIDIN 3-O-GLUCOSYLTRANSFERASE"/>
    <property type="match status" value="1"/>
</dbReference>
<dbReference type="Pfam" id="PF26168">
    <property type="entry name" value="Glyco_transf_N"/>
    <property type="match status" value="1"/>
</dbReference>
<dbReference type="RefSeq" id="XP_011023081.1">
    <property type="nucleotide sequence ID" value="XM_011024779.1"/>
</dbReference>
<comment type="catalytic activity">
    <reaction evidence="6">
        <text>an anthocyanidin + UDP-alpha-D-glucose + H(+) = an anthocyanidin 3-O-beta-D-glucoside + UDP</text>
        <dbReference type="Rhea" id="RHEA:20093"/>
        <dbReference type="ChEBI" id="CHEBI:15378"/>
        <dbReference type="ChEBI" id="CHEBI:16307"/>
        <dbReference type="ChEBI" id="CHEBI:58223"/>
        <dbReference type="ChEBI" id="CHEBI:58885"/>
        <dbReference type="ChEBI" id="CHEBI:143576"/>
        <dbReference type="EC" id="2.4.1.115"/>
    </reaction>
</comment>
<comment type="pathway">
    <text evidence="1">Pigment biosynthesis; anthocyanin biosynthesis.</text>
</comment>
<accession>A0AAJ6XLH7</accession>
<comment type="similarity">
    <text evidence="2 9">Belongs to the UDP-glycosyltransferase family.</text>
</comment>
<evidence type="ECO:0000256" key="10">
    <source>
        <dbReference type="RuleBase" id="RU362057"/>
    </source>
</evidence>
<dbReference type="FunFam" id="3.40.50.2000:FF:000055">
    <property type="entry name" value="Glycosyltransferase"/>
    <property type="match status" value="1"/>
</dbReference>
<dbReference type="GO" id="GO:0080044">
    <property type="term" value="F:quercetin 7-O-glucosyltransferase activity"/>
    <property type="evidence" value="ECO:0007669"/>
    <property type="project" value="TreeGrafter"/>
</dbReference>
<dbReference type="KEGG" id="peu:105124671"/>
<evidence type="ECO:0000313" key="12">
    <source>
        <dbReference type="Proteomes" id="UP000694918"/>
    </source>
</evidence>
<evidence type="ECO:0000256" key="2">
    <source>
        <dbReference type="ARBA" id="ARBA00009995"/>
    </source>
</evidence>
<evidence type="ECO:0000256" key="4">
    <source>
        <dbReference type="ARBA" id="ARBA00022679"/>
    </source>
</evidence>
<evidence type="ECO:0000256" key="7">
    <source>
        <dbReference type="ARBA" id="ARBA00052877"/>
    </source>
</evidence>
<dbReference type="Gene3D" id="3.40.50.2000">
    <property type="entry name" value="Glycogen Phosphorylase B"/>
    <property type="match status" value="2"/>
</dbReference>
<name>A0AAJ6XLH7_POPEU</name>
<comment type="function">
    <text evidence="8">UDP-glucosyltransferase catalyzing in planta synthesis of cyanogenic glucosides. Able to glucosylate acetone cyanohydrin and 2-hydroxy-2-methylbutyronitrile, forming linamarin and lotaustralin. Also accepts, to some extent, a wide range of potential acceptor substrates, including simple alcohols, flavonoids, isoflavonoids and other hydroxynitriles such as p-hydroxymandelonitrile, mandelonitrile, (E)-4-hydroxy-2-methylbut-2-enenitrile and (E)- 2-(hydroxymethyl)but-2-enenitrile.</text>
</comment>
<dbReference type="InterPro" id="IPR035595">
    <property type="entry name" value="UDP_glycos_trans_CS"/>
</dbReference>
<dbReference type="PROSITE" id="PS00375">
    <property type="entry name" value="UDPGT"/>
    <property type="match status" value="1"/>
</dbReference>
<dbReference type="EC" id="2.4.1.-" evidence="10"/>
<evidence type="ECO:0000256" key="5">
    <source>
        <dbReference type="ARBA" id="ARBA00022821"/>
    </source>
</evidence>
<proteinExistence type="inferred from homology"/>
<dbReference type="GeneID" id="105124671"/>
<dbReference type="GO" id="GO:0080043">
    <property type="term" value="F:quercetin 3-O-glucosyltransferase activity"/>
    <property type="evidence" value="ECO:0007669"/>
    <property type="project" value="TreeGrafter"/>
</dbReference>
<dbReference type="Pfam" id="PF00201">
    <property type="entry name" value="UDPGT"/>
    <property type="match status" value="1"/>
</dbReference>
<dbReference type="CDD" id="cd03784">
    <property type="entry name" value="GT1_Gtf-like"/>
    <property type="match status" value="1"/>
</dbReference>
<evidence type="ECO:0000256" key="8">
    <source>
        <dbReference type="ARBA" id="ARBA00056778"/>
    </source>
</evidence>
<dbReference type="GO" id="GO:0050057">
    <property type="term" value="F:linamarin synthase activity"/>
    <property type="evidence" value="ECO:0007669"/>
    <property type="project" value="UniProtKB-EC"/>
</dbReference>
<dbReference type="InterPro" id="IPR058980">
    <property type="entry name" value="Glyco_transf_N"/>
</dbReference>
<keyword evidence="3 9" id="KW-0328">Glycosyltransferase</keyword>
<evidence type="ECO:0000256" key="6">
    <source>
        <dbReference type="ARBA" id="ARBA00047606"/>
    </source>
</evidence>
<dbReference type="FunFam" id="3.40.50.2000:FF:000027">
    <property type="entry name" value="Glycosyltransferase"/>
    <property type="match status" value="1"/>
</dbReference>
<protein>
    <recommendedName>
        <fullName evidence="10">Glycosyltransferase</fullName>
        <ecNumber evidence="10">2.4.1.-</ecNumber>
    </recommendedName>
</protein>
<evidence type="ECO:0000259" key="11">
    <source>
        <dbReference type="Pfam" id="PF26168"/>
    </source>
</evidence>
<dbReference type="AlphaFoldDB" id="A0AAJ6XLH7"/>
<dbReference type="SUPFAM" id="SSF53756">
    <property type="entry name" value="UDP-Glycosyltransferase/glycogen phosphorylase"/>
    <property type="match status" value="1"/>
</dbReference>
<comment type="catalytic activity">
    <reaction evidence="7">
        <text>2-hydroxy-2-methylpropanenitrile + UDP-alpha-D-glucose = linamarin + UDP + H(+)</text>
        <dbReference type="Rhea" id="RHEA:20009"/>
        <dbReference type="ChEBI" id="CHEBI:15348"/>
        <dbReference type="ChEBI" id="CHEBI:15378"/>
        <dbReference type="ChEBI" id="CHEBI:16441"/>
        <dbReference type="ChEBI" id="CHEBI:58223"/>
        <dbReference type="ChEBI" id="CHEBI:58885"/>
        <dbReference type="EC" id="2.4.1.63"/>
    </reaction>
</comment>
<evidence type="ECO:0000256" key="9">
    <source>
        <dbReference type="RuleBase" id="RU003718"/>
    </source>
</evidence>
<reference evidence="13" key="1">
    <citation type="submission" date="2025-08" db="UniProtKB">
        <authorList>
            <consortium name="RefSeq"/>
        </authorList>
    </citation>
    <scope>IDENTIFICATION</scope>
</reference>
<keyword evidence="12" id="KW-1185">Reference proteome</keyword>
<evidence type="ECO:0000256" key="1">
    <source>
        <dbReference type="ARBA" id="ARBA00004935"/>
    </source>
</evidence>
<evidence type="ECO:0000313" key="13">
    <source>
        <dbReference type="RefSeq" id="XP_011023081.1"/>
    </source>
</evidence>
<sequence>MGSLNNKPHAVLLPYPAQGHVNPLMQFARLLHSKGFHVTFVNTEFNHRRLVRSNGQDFFKGLLDFRFETIPDGLPPSDRDATQDIWALSDSVKKNCLVPFRELLAKLNSSPELPSVTCVISDGLMSFAIEAAEELGIPEIQFWTASAIGLMGFLQFEELVKRGIVPFKDENFINDGTLDMPLGWIPGVKNIRLKDMPSLIRTTDPDDIMLKFMSDEAQNCLKASAIIFNTFDEIEHVVLEAIVTKFPRIYTIGPLSLLGRNMPPTQAKSLRSNLWKEDLKCFEWLDKQEPKSVLYVNYGSITVMTDQQFEEFAWGLANSNHPFLWIVRPDVVMGTSGFLSKEYHEEIKNRGFLAPWCPQDEVLSHPSIGAFLTHGGWNSTLESISTGIPMLCWPFFDEQPMNCRYLCTVWGIGMEINHYVKREEVEALVKQMMEGEKGKRVKNNALQWKKKAEAAASIGGSSYNNFNKFISEVLNFKGNIH</sequence>
<dbReference type="GO" id="GO:0047213">
    <property type="term" value="F:anthocyanidin 3-O-glucosyltransferase activity"/>
    <property type="evidence" value="ECO:0007669"/>
    <property type="project" value="UniProtKB-EC"/>
</dbReference>